<feature type="domain" description="DUF6534" evidence="3">
    <location>
        <begin position="111"/>
        <end position="196"/>
    </location>
</feature>
<dbReference type="Proteomes" id="UP000054248">
    <property type="component" value="Unassembled WGS sequence"/>
</dbReference>
<dbReference type="OrthoDB" id="10488220at2759"/>
<reference evidence="4 5" key="1">
    <citation type="submission" date="2014-04" db="EMBL/GenBank/DDBJ databases">
        <authorList>
            <consortium name="DOE Joint Genome Institute"/>
            <person name="Kuo A."/>
            <person name="Girlanda M."/>
            <person name="Perotto S."/>
            <person name="Kohler A."/>
            <person name="Nagy L.G."/>
            <person name="Floudas D."/>
            <person name="Copeland A."/>
            <person name="Barry K.W."/>
            <person name="Cichocki N."/>
            <person name="Veneault-Fourrey C."/>
            <person name="LaButti K."/>
            <person name="Lindquist E.A."/>
            <person name="Lipzen A."/>
            <person name="Lundell T."/>
            <person name="Morin E."/>
            <person name="Murat C."/>
            <person name="Sun H."/>
            <person name="Tunlid A."/>
            <person name="Henrissat B."/>
            <person name="Grigoriev I.V."/>
            <person name="Hibbett D.S."/>
            <person name="Martin F."/>
            <person name="Nordberg H.P."/>
            <person name="Cantor M.N."/>
            <person name="Hua S.X."/>
        </authorList>
    </citation>
    <scope>NUCLEOTIDE SEQUENCE [LARGE SCALE GENOMIC DNA]</scope>
    <source>
        <strain evidence="4 5">MUT 4182</strain>
    </source>
</reference>
<proteinExistence type="predicted"/>
<protein>
    <recommendedName>
        <fullName evidence="3">DUF6534 domain-containing protein</fullName>
    </recommendedName>
</protein>
<dbReference type="STRING" id="1051891.A0A0C3QUY8"/>
<organism evidence="4 5">
    <name type="scientific">Tulasnella calospora MUT 4182</name>
    <dbReference type="NCBI Taxonomy" id="1051891"/>
    <lineage>
        <taxon>Eukaryota</taxon>
        <taxon>Fungi</taxon>
        <taxon>Dikarya</taxon>
        <taxon>Basidiomycota</taxon>
        <taxon>Agaricomycotina</taxon>
        <taxon>Agaricomycetes</taxon>
        <taxon>Cantharellales</taxon>
        <taxon>Tulasnellaceae</taxon>
        <taxon>Tulasnella</taxon>
    </lineage>
</organism>
<evidence type="ECO:0000313" key="4">
    <source>
        <dbReference type="EMBL" id="KIO33301.1"/>
    </source>
</evidence>
<evidence type="ECO:0000259" key="3">
    <source>
        <dbReference type="Pfam" id="PF20152"/>
    </source>
</evidence>
<dbReference type="PANTHER" id="PTHR40465">
    <property type="entry name" value="CHROMOSOME 1, WHOLE GENOME SHOTGUN SEQUENCE"/>
    <property type="match status" value="1"/>
</dbReference>
<dbReference type="EMBL" id="KN822949">
    <property type="protein sequence ID" value="KIO33301.1"/>
    <property type="molecule type" value="Genomic_DNA"/>
</dbReference>
<feature type="compositionally biased region" description="Basic and acidic residues" evidence="1">
    <location>
        <begin position="266"/>
        <end position="281"/>
    </location>
</feature>
<evidence type="ECO:0000256" key="2">
    <source>
        <dbReference type="SAM" id="Phobius"/>
    </source>
</evidence>
<keyword evidence="2" id="KW-0472">Membrane</keyword>
<sequence>MIKPVIGRPPEAIELGVELLKSNPSGCFGPWLMALVGTSFMLGIMVTQATKYFSAFGYESRRIFTIVISCIILSISSNPRRSSSIARLQLRRLEVGQLLRLFAVVPALCISLVTDLLITGLTLWKLGRRGKSFSPNTDSILHRLRNVTIEAAAPPAIAAFFNFVLCFRWRNFSYHWFGLMAPKLYVWSLMFTLNSRVAIREQFNSPNEDQDRSEPLSTGFEFARFSRLNRKFTHPDSGPDRATFVLSALSRPLPVSGTSTGMTEEESSKREVQDEMLRSKDSINSNSNASKNRREFDLDHPNAFRVQTKADNGSAAPLSLAAIKLRIEGTIRKGNSTR</sequence>
<evidence type="ECO:0000313" key="5">
    <source>
        <dbReference type="Proteomes" id="UP000054248"/>
    </source>
</evidence>
<evidence type="ECO:0000256" key="1">
    <source>
        <dbReference type="SAM" id="MobiDB-lite"/>
    </source>
</evidence>
<feature type="transmembrane region" description="Helical" evidence="2">
    <location>
        <begin position="99"/>
        <end position="126"/>
    </location>
</feature>
<feature type="transmembrane region" description="Helical" evidence="2">
    <location>
        <begin position="62"/>
        <end position="79"/>
    </location>
</feature>
<reference evidence="5" key="2">
    <citation type="submission" date="2015-01" db="EMBL/GenBank/DDBJ databases">
        <title>Evolutionary Origins and Diversification of the Mycorrhizal Mutualists.</title>
        <authorList>
            <consortium name="DOE Joint Genome Institute"/>
            <consortium name="Mycorrhizal Genomics Consortium"/>
            <person name="Kohler A."/>
            <person name="Kuo A."/>
            <person name="Nagy L.G."/>
            <person name="Floudas D."/>
            <person name="Copeland A."/>
            <person name="Barry K.W."/>
            <person name="Cichocki N."/>
            <person name="Veneault-Fourrey C."/>
            <person name="LaButti K."/>
            <person name="Lindquist E.A."/>
            <person name="Lipzen A."/>
            <person name="Lundell T."/>
            <person name="Morin E."/>
            <person name="Murat C."/>
            <person name="Riley R."/>
            <person name="Ohm R."/>
            <person name="Sun H."/>
            <person name="Tunlid A."/>
            <person name="Henrissat B."/>
            <person name="Grigoriev I.V."/>
            <person name="Hibbett D.S."/>
            <person name="Martin F."/>
        </authorList>
    </citation>
    <scope>NUCLEOTIDE SEQUENCE [LARGE SCALE GENOMIC DNA]</scope>
    <source>
        <strain evidence="5">MUT 4182</strain>
    </source>
</reference>
<feature type="region of interest" description="Disordered" evidence="1">
    <location>
        <begin position="255"/>
        <end position="296"/>
    </location>
</feature>
<keyword evidence="2" id="KW-0812">Transmembrane</keyword>
<keyword evidence="2" id="KW-1133">Transmembrane helix</keyword>
<accession>A0A0C3QUY8</accession>
<keyword evidence="5" id="KW-1185">Reference proteome</keyword>
<feature type="transmembrane region" description="Helical" evidence="2">
    <location>
        <begin position="28"/>
        <end position="50"/>
    </location>
</feature>
<dbReference type="HOGENOM" id="CLU_055689_0_0_1"/>
<dbReference type="AlphaFoldDB" id="A0A0C3QUY8"/>
<name>A0A0C3QUY8_9AGAM</name>
<dbReference type="InterPro" id="IPR045339">
    <property type="entry name" value="DUF6534"/>
</dbReference>
<dbReference type="PANTHER" id="PTHR40465:SF1">
    <property type="entry name" value="DUF6534 DOMAIN-CONTAINING PROTEIN"/>
    <property type="match status" value="1"/>
</dbReference>
<gene>
    <name evidence="4" type="ORF">M407DRAFT_4061</name>
</gene>
<dbReference type="Pfam" id="PF20152">
    <property type="entry name" value="DUF6534"/>
    <property type="match status" value="1"/>
</dbReference>